<dbReference type="InterPro" id="IPR049874">
    <property type="entry name" value="ROK_cs"/>
</dbReference>
<evidence type="ECO:0000256" key="3">
    <source>
        <dbReference type="ARBA" id="ARBA00022629"/>
    </source>
</evidence>
<dbReference type="Gene3D" id="1.10.10.10">
    <property type="entry name" value="Winged helix-like DNA-binding domain superfamily/Winged helix DNA-binding domain"/>
    <property type="match status" value="1"/>
</dbReference>
<dbReference type="Pfam" id="PF00480">
    <property type="entry name" value="ROK"/>
    <property type="match status" value="1"/>
</dbReference>
<dbReference type="RefSeq" id="WP_246431593.1">
    <property type="nucleotide sequence ID" value="NZ_CBCSLB010000009.1"/>
</dbReference>
<dbReference type="PANTHER" id="PTHR18964">
    <property type="entry name" value="ROK (REPRESSOR, ORF, KINASE) FAMILY"/>
    <property type="match status" value="1"/>
</dbReference>
<organism evidence="4 5">
    <name type="scientific">Paenibacillus endophyticus</name>
    <dbReference type="NCBI Taxonomy" id="1294268"/>
    <lineage>
        <taxon>Bacteria</taxon>
        <taxon>Bacillati</taxon>
        <taxon>Bacillota</taxon>
        <taxon>Bacilli</taxon>
        <taxon>Bacillales</taxon>
        <taxon>Paenibacillaceae</taxon>
        <taxon>Paenibacillus</taxon>
    </lineage>
</organism>
<dbReference type="InterPro" id="IPR043129">
    <property type="entry name" value="ATPase_NBD"/>
</dbReference>
<name>A0A7W5C4B6_9BACL</name>
<dbReference type="GO" id="GO:0016301">
    <property type="term" value="F:kinase activity"/>
    <property type="evidence" value="ECO:0007669"/>
    <property type="project" value="UniProtKB-KW"/>
</dbReference>
<evidence type="ECO:0000313" key="4">
    <source>
        <dbReference type="EMBL" id="MBB3150950.1"/>
    </source>
</evidence>
<gene>
    <name evidence="4" type="ORF">FHS16_000984</name>
</gene>
<dbReference type="EMBL" id="JACHXW010000002">
    <property type="protein sequence ID" value="MBB3150950.1"/>
    <property type="molecule type" value="Genomic_DNA"/>
</dbReference>
<accession>A0A7W5C4B6</accession>
<dbReference type="PANTHER" id="PTHR18964:SF149">
    <property type="entry name" value="BIFUNCTIONAL UDP-N-ACETYLGLUCOSAMINE 2-EPIMERASE_N-ACETYLMANNOSAMINE KINASE"/>
    <property type="match status" value="1"/>
</dbReference>
<protein>
    <submittedName>
        <fullName evidence="4">Putative NBD/HSP70 family sugar kinase</fullName>
    </submittedName>
</protein>
<dbReference type="PROSITE" id="PS01125">
    <property type="entry name" value="ROK"/>
    <property type="match status" value="1"/>
</dbReference>
<dbReference type="CDD" id="cd24076">
    <property type="entry name" value="ASKHA_ATPase_ROK_BsXylR-like"/>
    <property type="match status" value="1"/>
</dbReference>
<comment type="function">
    <text evidence="1">Transcriptional repressor of xylose-utilizing enzymes.</text>
</comment>
<comment type="caution">
    <text evidence="4">The sequence shown here is derived from an EMBL/GenBank/DDBJ whole genome shotgun (WGS) entry which is preliminary data.</text>
</comment>
<dbReference type="GO" id="GO:0042732">
    <property type="term" value="P:D-xylose metabolic process"/>
    <property type="evidence" value="ECO:0007669"/>
    <property type="project" value="UniProtKB-KW"/>
</dbReference>
<sequence>MKIKPTGDLALIKKINTAIVLEAVLKHAPLSRAQISELTGLNKATVSSLVQDLIDSHLVLENGPGQSSGGRKPVMLLFNGTAGYAVGIDLGVNYIRGMLVDMEGNVIAELQRGLKQNSEQQRGLDLQNAELQRGLNLQNAEQAIDQLTSCIELLIKEAPNSPYGIVGIGVGVPGIVDDNGTILFAPNLKWRQVELQKQLEERFGLPVTIDNEANAGAQGEQKYGAGRGIPNQIYVSVGIGIGTGIILNKELYKGTSGFSGELGHLSIEYDGKPCSCGNRGCWELYASENALLERASLLGYESLEELLEAAAEDDERVVALIRSIGDYLGAGIANIVNVFNPDVVIIGNRMSRAAQWLEPAVQAAVDQRTLPYHRERMRILFAELKDQSAVRGAAYYAISTFFSKIKSGQ</sequence>
<evidence type="ECO:0000256" key="2">
    <source>
        <dbReference type="ARBA" id="ARBA00006479"/>
    </source>
</evidence>
<comment type="similarity">
    <text evidence="2">Belongs to the ROK (NagC/XylR) family.</text>
</comment>
<dbReference type="Proteomes" id="UP000518605">
    <property type="component" value="Unassembled WGS sequence"/>
</dbReference>
<dbReference type="InterPro" id="IPR036390">
    <property type="entry name" value="WH_DNA-bd_sf"/>
</dbReference>
<dbReference type="Gene3D" id="3.30.420.40">
    <property type="match status" value="2"/>
</dbReference>
<keyword evidence="4" id="KW-0418">Kinase</keyword>
<dbReference type="SUPFAM" id="SSF53067">
    <property type="entry name" value="Actin-like ATPase domain"/>
    <property type="match status" value="1"/>
</dbReference>
<keyword evidence="3" id="KW-0859">Xylose metabolism</keyword>
<evidence type="ECO:0000256" key="1">
    <source>
        <dbReference type="ARBA" id="ARBA00002486"/>
    </source>
</evidence>
<dbReference type="AlphaFoldDB" id="A0A7W5C4B6"/>
<dbReference type="SUPFAM" id="SSF46785">
    <property type="entry name" value="Winged helix' DNA-binding domain"/>
    <property type="match status" value="1"/>
</dbReference>
<keyword evidence="4" id="KW-0808">Transferase</keyword>
<reference evidence="4 5" key="1">
    <citation type="submission" date="2020-08" db="EMBL/GenBank/DDBJ databases">
        <title>Genomic Encyclopedia of Type Strains, Phase III (KMG-III): the genomes of soil and plant-associated and newly described type strains.</title>
        <authorList>
            <person name="Whitman W."/>
        </authorList>
    </citation>
    <scope>NUCLEOTIDE SEQUENCE [LARGE SCALE GENOMIC DNA]</scope>
    <source>
        <strain evidence="4 5">CECT 8234</strain>
    </source>
</reference>
<proteinExistence type="inferred from homology"/>
<dbReference type="InterPro" id="IPR036388">
    <property type="entry name" value="WH-like_DNA-bd_sf"/>
</dbReference>
<keyword evidence="3" id="KW-0119">Carbohydrate metabolism</keyword>
<dbReference type="InterPro" id="IPR000600">
    <property type="entry name" value="ROK"/>
</dbReference>
<evidence type="ECO:0000313" key="5">
    <source>
        <dbReference type="Proteomes" id="UP000518605"/>
    </source>
</evidence>
<keyword evidence="5" id="KW-1185">Reference proteome</keyword>